<dbReference type="EMBL" id="FXAW01000005">
    <property type="protein sequence ID" value="SMG38575.1"/>
    <property type="molecule type" value="Genomic_DNA"/>
</dbReference>
<name>A0A1X7KBZ0_9BACT</name>
<dbReference type="InterPro" id="IPR025345">
    <property type="entry name" value="DUF4249"/>
</dbReference>
<sequence length="373" mass="42047">MTRYYLISIIILASFSCIDPFAIDLEDDKAGGQLVVEGILTAEDKPQIVRLSRSAPVEQFSGYESVSGATVSIKDDLDNCFQLDESQPGVYVTNQDEFSPVFDRSYQLDIALENGVKYISDFQKLEAVAPIDRLWVRGETESFLAGSNVAETELLNVYTNVNVGDDDAFLSYDYEGVYEFKTLYQGETRCWDSIQAVPIELFPLDSARTCFKSQEVVLPLNLYTTRNLKIDNNTNQKILSISPGREFFFGYSMLVWKYKLTEAYFNYLDQIKEQSSFGGDLFAPPPTPVVGNIHEEGNDGNRALGYFTVLSSTSKRIFITNQVLSEPIRDPFNRLNCVDKFPPTDPPRLPPITCCDCLLLEGATDQKPDFWPL</sequence>
<accession>A0A1X7KBZ0</accession>
<dbReference type="OrthoDB" id="922982at2"/>
<proteinExistence type="predicted"/>
<gene>
    <name evidence="1" type="ORF">SAMN05661096_02550</name>
</gene>
<dbReference type="RefSeq" id="WP_085517722.1">
    <property type="nucleotide sequence ID" value="NZ_FXAW01000005.1"/>
</dbReference>
<evidence type="ECO:0008006" key="3">
    <source>
        <dbReference type="Google" id="ProtNLM"/>
    </source>
</evidence>
<organism evidence="1 2">
    <name type="scientific">Marivirga sericea</name>
    <dbReference type="NCBI Taxonomy" id="1028"/>
    <lineage>
        <taxon>Bacteria</taxon>
        <taxon>Pseudomonadati</taxon>
        <taxon>Bacteroidota</taxon>
        <taxon>Cytophagia</taxon>
        <taxon>Cytophagales</taxon>
        <taxon>Marivirgaceae</taxon>
        <taxon>Marivirga</taxon>
    </lineage>
</organism>
<protein>
    <recommendedName>
        <fullName evidence="3">DUF4249 domain-containing protein</fullName>
    </recommendedName>
</protein>
<dbReference type="STRING" id="1028.SAMN05661096_02550"/>
<dbReference type="Pfam" id="PF14054">
    <property type="entry name" value="DUF4249"/>
    <property type="match status" value="1"/>
</dbReference>
<dbReference type="AlphaFoldDB" id="A0A1X7KBZ0"/>
<dbReference type="PROSITE" id="PS51257">
    <property type="entry name" value="PROKAR_LIPOPROTEIN"/>
    <property type="match status" value="1"/>
</dbReference>
<evidence type="ECO:0000313" key="2">
    <source>
        <dbReference type="Proteomes" id="UP000193804"/>
    </source>
</evidence>
<dbReference type="Proteomes" id="UP000193804">
    <property type="component" value="Unassembled WGS sequence"/>
</dbReference>
<evidence type="ECO:0000313" key="1">
    <source>
        <dbReference type="EMBL" id="SMG38575.1"/>
    </source>
</evidence>
<keyword evidence="2" id="KW-1185">Reference proteome</keyword>
<reference evidence="2" key="1">
    <citation type="submission" date="2017-04" db="EMBL/GenBank/DDBJ databases">
        <authorList>
            <person name="Varghese N."/>
            <person name="Submissions S."/>
        </authorList>
    </citation>
    <scope>NUCLEOTIDE SEQUENCE [LARGE SCALE GENOMIC DNA]</scope>
    <source>
        <strain evidence="2">DSM 4125</strain>
    </source>
</reference>